<dbReference type="InterPro" id="IPR037171">
    <property type="entry name" value="NagB/RpiA_transferase-like"/>
</dbReference>
<evidence type="ECO:0000259" key="3">
    <source>
        <dbReference type="Pfam" id="PF02550"/>
    </source>
</evidence>
<evidence type="ECO:0000313" key="6">
    <source>
        <dbReference type="Proteomes" id="UP000288293"/>
    </source>
</evidence>
<dbReference type="Pfam" id="PF02550">
    <property type="entry name" value="AcetylCoA_hydro"/>
    <property type="match status" value="1"/>
</dbReference>
<dbReference type="InterPro" id="IPR038460">
    <property type="entry name" value="AcetylCoA_hyd_C_sf"/>
</dbReference>
<dbReference type="SUPFAM" id="SSF100950">
    <property type="entry name" value="NagB/RpiA/CoA transferase-like"/>
    <property type="match status" value="2"/>
</dbReference>
<proteinExistence type="inferred from homology"/>
<dbReference type="OrthoDB" id="9801795at2"/>
<dbReference type="GO" id="GO:0006083">
    <property type="term" value="P:acetate metabolic process"/>
    <property type="evidence" value="ECO:0007669"/>
    <property type="project" value="InterPro"/>
</dbReference>
<feature type="domain" description="Acetyl-CoA hydrolase/transferase C-terminal" evidence="4">
    <location>
        <begin position="264"/>
        <end position="417"/>
    </location>
</feature>
<dbReference type="EMBL" id="PIPL01000001">
    <property type="protein sequence ID" value="RUO25736.1"/>
    <property type="molecule type" value="Genomic_DNA"/>
</dbReference>
<sequence length="427" mass="46144">MQVSTAAQALDILQDGDAIWCHSMAATPYLLLEALARVALSHRDLTLLQLHTEKSQALSAPELKGHLRQRAFFVGSSTRAAVQEGLADYVPVFLSEIPKLFRRGEQKLDVVLVQVSPPDKHGHCSLGISVEATRAALQVANRCIAWINPRMPRTHGDSFVHISKFDRYFEAAEEMPLHLAAPQNNATSQIGQHVASLIEDGSCLQMGIGAIPDAALACLGDRQNLGIHTEMFSDGVLPLVASGVINNSNKHRHRGRIVTTFAMGSQALYDFVDDNPDVAFLDVEYTNDTAVIRKNNQVVSINSALQVDLSGQVCADSIGTRIYSGVGGQMDFVRGASLSEGGKAIIALPATAKGGQVSRISSLLTPGAGVVTTRAHVHYIVTEHGVANLRAKSMSERMRSLVQIAAPQFREQLARQAYQDWGILLSD</sequence>
<dbReference type="Gene3D" id="3.40.1080.20">
    <property type="entry name" value="Acetyl-CoA hydrolase/transferase C-terminal domain"/>
    <property type="match status" value="1"/>
</dbReference>
<dbReference type="Gene3D" id="3.40.1080.10">
    <property type="entry name" value="Glutaconate Coenzyme A-transferase"/>
    <property type="match status" value="1"/>
</dbReference>
<dbReference type="GO" id="GO:0008775">
    <property type="term" value="F:acetate CoA-transferase activity"/>
    <property type="evidence" value="ECO:0007669"/>
    <property type="project" value="InterPro"/>
</dbReference>
<evidence type="ECO:0000259" key="4">
    <source>
        <dbReference type="Pfam" id="PF13336"/>
    </source>
</evidence>
<dbReference type="PANTHER" id="PTHR21432">
    <property type="entry name" value="ACETYL-COA HYDROLASE-RELATED"/>
    <property type="match status" value="1"/>
</dbReference>
<dbReference type="InterPro" id="IPR046433">
    <property type="entry name" value="ActCoA_hydro"/>
</dbReference>
<dbReference type="RefSeq" id="WP_126802553.1">
    <property type="nucleotide sequence ID" value="NZ_PIPL01000001.1"/>
</dbReference>
<keyword evidence="6" id="KW-1185">Reference proteome</keyword>
<dbReference type="Pfam" id="PF13336">
    <property type="entry name" value="AcetylCoA_hyd_C"/>
    <property type="match status" value="1"/>
</dbReference>
<name>A0A432W6Z4_9GAMM</name>
<comment type="caution">
    <text evidence="5">The sequence shown here is derived from an EMBL/GenBank/DDBJ whole genome shotgun (WGS) entry which is preliminary data.</text>
</comment>
<dbReference type="PANTHER" id="PTHR21432:SF20">
    <property type="entry name" value="ACETYL-COA HYDROLASE"/>
    <property type="match status" value="1"/>
</dbReference>
<protein>
    <submittedName>
        <fullName evidence="5">4-hydroxybutyrate CoA-transferase</fullName>
    </submittedName>
</protein>
<reference evidence="5 6" key="1">
    <citation type="journal article" date="2011" name="Front. Microbiol.">
        <title>Genomic signatures of strain selection and enhancement in Bacillus atrophaeus var. globigii, a historical biowarfare simulant.</title>
        <authorList>
            <person name="Gibbons H.S."/>
            <person name="Broomall S.M."/>
            <person name="McNew L.A."/>
            <person name="Daligault H."/>
            <person name="Chapman C."/>
            <person name="Bruce D."/>
            <person name="Karavis M."/>
            <person name="Krepps M."/>
            <person name="McGregor P.A."/>
            <person name="Hong C."/>
            <person name="Park K.H."/>
            <person name="Akmal A."/>
            <person name="Feldman A."/>
            <person name="Lin J.S."/>
            <person name="Chang W.E."/>
            <person name="Higgs B.W."/>
            <person name="Demirev P."/>
            <person name="Lindquist J."/>
            <person name="Liem A."/>
            <person name="Fochler E."/>
            <person name="Read T.D."/>
            <person name="Tapia R."/>
            <person name="Johnson S."/>
            <person name="Bishop-Lilly K.A."/>
            <person name="Detter C."/>
            <person name="Han C."/>
            <person name="Sozhamannan S."/>
            <person name="Rosenzweig C.N."/>
            <person name="Skowronski E.W."/>
        </authorList>
    </citation>
    <scope>NUCLEOTIDE SEQUENCE [LARGE SCALE GENOMIC DNA]</scope>
    <source>
        <strain evidence="5 6">MLST1</strain>
    </source>
</reference>
<dbReference type="InterPro" id="IPR003702">
    <property type="entry name" value="ActCoA_hydro_N"/>
</dbReference>
<keyword evidence="2 5" id="KW-0808">Transferase</keyword>
<gene>
    <name evidence="5" type="ORF">CWE09_03120</name>
</gene>
<dbReference type="AlphaFoldDB" id="A0A432W6Z4"/>
<accession>A0A432W6Z4</accession>
<feature type="domain" description="Acetyl-CoA hydrolase/transferase N-terminal" evidence="3">
    <location>
        <begin position="67"/>
        <end position="176"/>
    </location>
</feature>
<evidence type="ECO:0000256" key="1">
    <source>
        <dbReference type="ARBA" id="ARBA00009632"/>
    </source>
</evidence>
<dbReference type="Proteomes" id="UP000288293">
    <property type="component" value="Unassembled WGS sequence"/>
</dbReference>
<evidence type="ECO:0000313" key="5">
    <source>
        <dbReference type="EMBL" id="RUO25736.1"/>
    </source>
</evidence>
<dbReference type="Gene3D" id="3.30.750.70">
    <property type="entry name" value="4-hydroxybutyrate coenzyme like domains"/>
    <property type="match status" value="1"/>
</dbReference>
<dbReference type="InterPro" id="IPR026888">
    <property type="entry name" value="AcetylCoA_hyd_C"/>
</dbReference>
<evidence type="ECO:0000256" key="2">
    <source>
        <dbReference type="ARBA" id="ARBA00022679"/>
    </source>
</evidence>
<comment type="similarity">
    <text evidence="1">Belongs to the acetyl-CoA hydrolase/transferase family.</text>
</comment>
<organism evidence="5 6">
    <name type="scientific">Aliidiomarina minuta</name>
    <dbReference type="NCBI Taxonomy" id="880057"/>
    <lineage>
        <taxon>Bacteria</taxon>
        <taxon>Pseudomonadati</taxon>
        <taxon>Pseudomonadota</taxon>
        <taxon>Gammaproteobacteria</taxon>
        <taxon>Alteromonadales</taxon>
        <taxon>Idiomarinaceae</taxon>
        <taxon>Aliidiomarina</taxon>
    </lineage>
</organism>